<feature type="non-terminal residue" evidence="1">
    <location>
        <position position="1"/>
    </location>
</feature>
<dbReference type="Proteomes" id="UP000013047">
    <property type="component" value="Unassembled WGS sequence"/>
</dbReference>
<dbReference type="AlphaFoldDB" id="N6YY84"/>
<evidence type="ECO:0000313" key="2">
    <source>
        <dbReference type="Proteomes" id="UP000013047"/>
    </source>
</evidence>
<keyword evidence="2" id="KW-1185">Reference proteome</keyword>
<name>N6YY84_9RHOO</name>
<organism evidence="1 2">
    <name type="scientific">Thauera phenylacetica B4P</name>
    <dbReference type="NCBI Taxonomy" id="1234382"/>
    <lineage>
        <taxon>Bacteria</taxon>
        <taxon>Pseudomonadati</taxon>
        <taxon>Pseudomonadota</taxon>
        <taxon>Betaproteobacteria</taxon>
        <taxon>Rhodocyclales</taxon>
        <taxon>Zoogloeaceae</taxon>
        <taxon>Thauera</taxon>
    </lineage>
</organism>
<accession>N6YY84</accession>
<protein>
    <submittedName>
        <fullName evidence="1">Uncharacterized protein</fullName>
    </submittedName>
</protein>
<sequence length="21" mass="2206">AGVLPARRAARLDAVEALRAE</sequence>
<gene>
    <name evidence="1" type="ORF">C667_13415</name>
</gene>
<reference evidence="1 2" key="1">
    <citation type="submission" date="2012-09" db="EMBL/GenBank/DDBJ databases">
        <title>Draft Genome Sequences of 6 Strains from Genus Thauera.</title>
        <authorList>
            <person name="Liu B."/>
            <person name="Shapleigh J.P."/>
            <person name="Frostegard A.H."/>
        </authorList>
    </citation>
    <scope>NUCLEOTIDE SEQUENCE [LARGE SCALE GENOMIC DNA]</scope>
    <source>
        <strain evidence="1 2">B4P</strain>
    </source>
</reference>
<dbReference type="EMBL" id="AMXF01000099">
    <property type="protein sequence ID" value="ENO96555.1"/>
    <property type="molecule type" value="Genomic_DNA"/>
</dbReference>
<comment type="caution">
    <text evidence="1">The sequence shown here is derived from an EMBL/GenBank/DDBJ whole genome shotgun (WGS) entry which is preliminary data.</text>
</comment>
<evidence type="ECO:0000313" key="1">
    <source>
        <dbReference type="EMBL" id="ENO96555.1"/>
    </source>
</evidence>
<proteinExistence type="predicted"/>